<evidence type="ECO:0000313" key="4">
    <source>
        <dbReference type="Proteomes" id="UP000748108"/>
    </source>
</evidence>
<dbReference type="PANTHER" id="PTHR30466:SF1">
    <property type="entry name" value="FMN REDUCTASE (NADH) RUTF"/>
    <property type="match status" value="1"/>
</dbReference>
<sequence>MKGEGAVFEARDLRYAFGRFATGVTIVTYATDDGPRGFTANSFTSVSLDPPLLLISVDRRIKAARYLPERPFAVNVLKADQAPLADHFAGRGKEANLSVPWKDGVWAPHFDEALAIFECTPWRTYDGGDHLLVLGLIRRYTYGGDHALTFFCGQYGIAAHQAV</sequence>
<dbReference type="InterPro" id="IPR050268">
    <property type="entry name" value="NADH-dep_flavin_reductase"/>
</dbReference>
<organism evidence="3 4">
    <name type="scientific">Hydrogenibacillus schlegelii</name>
    <name type="common">Bacillus schlegelii</name>
    <dbReference type="NCBI Taxonomy" id="1484"/>
    <lineage>
        <taxon>Bacteria</taxon>
        <taxon>Bacillati</taxon>
        <taxon>Bacillota</taxon>
        <taxon>Bacilli</taxon>
        <taxon>Bacillales</taxon>
        <taxon>Bacillales Family X. Incertae Sedis</taxon>
        <taxon>Hydrogenibacillus</taxon>
    </lineage>
</organism>
<keyword evidence="1" id="KW-0560">Oxidoreductase</keyword>
<name>A0A947CVZ9_HYDSH</name>
<dbReference type="SUPFAM" id="SSF50475">
    <property type="entry name" value="FMN-binding split barrel"/>
    <property type="match status" value="1"/>
</dbReference>
<dbReference type="SMART" id="SM00903">
    <property type="entry name" value="Flavin_Reduct"/>
    <property type="match status" value="1"/>
</dbReference>
<dbReference type="GO" id="GO:0042602">
    <property type="term" value="F:riboflavin reductase (NADPH) activity"/>
    <property type="evidence" value="ECO:0007669"/>
    <property type="project" value="TreeGrafter"/>
</dbReference>
<comment type="caution">
    <text evidence="3">The sequence shown here is derived from an EMBL/GenBank/DDBJ whole genome shotgun (WGS) entry which is preliminary data.</text>
</comment>
<evidence type="ECO:0000313" key="3">
    <source>
        <dbReference type="EMBL" id="MBT9282044.1"/>
    </source>
</evidence>
<protein>
    <submittedName>
        <fullName evidence="3">Flavin reductase family protein</fullName>
    </submittedName>
</protein>
<evidence type="ECO:0000256" key="1">
    <source>
        <dbReference type="ARBA" id="ARBA00023002"/>
    </source>
</evidence>
<reference evidence="3" key="1">
    <citation type="journal article" date="2021" name="Microbiology">
        <title>Metagenomic Analysis of the Microbial Community in the Underground Coal Fire Area (Kemerovo Region, Russia) Revealed Predominance of Thermophilic Members of the Phyla Deinococcus-thermus, Aquificae, and Firmicutes.</title>
        <authorList>
            <person name="Kadnikov V."/>
            <person name="Mardanov A.V."/>
            <person name="Beletsky A.V."/>
            <person name="Karnachuk O.V."/>
            <person name="Ravin N.V."/>
        </authorList>
    </citation>
    <scope>NUCLEOTIDE SEQUENCE</scope>
    <source>
        <strain evidence="3">RBS10-49</strain>
    </source>
</reference>
<dbReference type="InterPro" id="IPR002563">
    <property type="entry name" value="Flavin_Rdtase-like_dom"/>
</dbReference>
<accession>A0A947CVZ9</accession>
<proteinExistence type="predicted"/>
<dbReference type="Proteomes" id="UP000748108">
    <property type="component" value="Unassembled WGS sequence"/>
</dbReference>
<dbReference type="PANTHER" id="PTHR30466">
    <property type="entry name" value="FLAVIN REDUCTASE"/>
    <property type="match status" value="1"/>
</dbReference>
<dbReference type="EMBL" id="JAHHQF010000048">
    <property type="protein sequence ID" value="MBT9282044.1"/>
    <property type="molecule type" value="Genomic_DNA"/>
</dbReference>
<feature type="domain" description="Flavin reductase like" evidence="2">
    <location>
        <begin position="17"/>
        <end position="157"/>
    </location>
</feature>
<dbReference type="AlphaFoldDB" id="A0A947CVZ9"/>
<dbReference type="Gene3D" id="2.30.110.10">
    <property type="entry name" value="Electron Transport, Fmn-binding Protein, Chain A"/>
    <property type="match status" value="1"/>
</dbReference>
<dbReference type="GO" id="GO:0010181">
    <property type="term" value="F:FMN binding"/>
    <property type="evidence" value="ECO:0007669"/>
    <property type="project" value="InterPro"/>
</dbReference>
<gene>
    <name evidence="3" type="ORF">KM312_05230</name>
</gene>
<dbReference type="InterPro" id="IPR012349">
    <property type="entry name" value="Split_barrel_FMN-bd"/>
</dbReference>
<dbReference type="Pfam" id="PF01613">
    <property type="entry name" value="Flavin_Reduct"/>
    <property type="match status" value="1"/>
</dbReference>
<evidence type="ECO:0000259" key="2">
    <source>
        <dbReference type="SMART" id="SM00903"/>
    </source>
</evidence>